<evidence type="ECO:0000313" key="2">
    <source>
        <dbReference type="EMBL" id="QHT95101.1"/>
    </source>
</evidence>
<protein>
    <recommendedName>
        <fullName evidence="1">Cupin-like domain-containing protein</fullName>
    </recommendedName>
</protein>
<name>A0A6C0IPF4_9ZZZZ</name>
<proteinExistence type="predicted"/>
<evidence type="ECO:0000259" key="1">
    <source>
        <dbReference type="Pfam" id="PF13621"/>
    </source>
</evidence>
<dbReference type="Pfam" id="PF13621">
    <property type="entry name" value="Cupin_8"/>
    <property type="match status" value="1"/>
</dbReference>
<dbReference type="SUPFAM" id="SSF51197">
    <property type="entry name" value="Clavaminate synthase-like"/>
    <property type="match status" value="1"/>
</dbReference>
<accession>A0A6C0IPF4</accession>
<dbReference type="InterPro" id="IPR041667">
    <property type="entry name" value="Cupin_8"/>
</dbReference>
<dbReference type="EMBL" id="MN740234">
    <property type="protein sequence ID" value="QHT95101.1"/>
    <property type="molecule type" value="Genomic_DNA"/>
</dbReference>
<dbReference type="AlphaFoldDB" id="A0A6C0IPF4"/>
<reference evidence="2" key="1">
    <citation type="journal article" date="2020" name="Nature">
        <title>Giant virus diversity and host interactions through global metagenomics.</title>
        <authorList>
            <person name="Schulz F."/>
            <person name="Roux S."/>
            <person name="Paez-Espino D."/>
            <person name="Jungbluth S."/>
            <person name="Walsh D.A."/>
            <person name="Denef V.J."/>
            <person name="McMahon K.D."/>
            <person name="Konstantinidis K.T."/>
            <person name="Eloe-Fadrosh E.A."/>
            <person name="Kyrpides N.C."/>
            <person name="Woyke T."/>
        </authorList>
    </citation>
    <scope>NUCLEOTIDE SEQUENCE</scope>
    <source>
        <strain evidence="2">GVMAG-M-3300024261-37</strain>
    </source>
</reference>
<organism evidence="2">
    <name type="scientific">viral metagenome</name>
    <dbReference type="NCBI Taxonomy" id="1070528"/>
    <lineage>
        <taxon>unclassified sequences</taxon>
        <taxon>metagenomes</taxon>
        <taxon>organismal metagenomes</taxon>
    </lineage>
</organism>
<sequence>MKYFVGIFVFVIVLFFYLHINHHLTKSNDLEVYTIEKPSKDKLDEICNLRQPIIFEYYNEEIMKKGNLKYFNNKYSAFDIKIRDITNNDDTSEMYLPLVLREGINVFQNDQEKKYITENNYDFLEETGAMKVFSYNDMFLRPPLVSKCEYDFLSGTAGSYTPLRYNLTYRNYFYVTQGSINVKLIPPNAGKYLQEKKDYDNFEFKSPINPWEVQEKHKNEFDKVKALDVELKEGMILYVPPYWWYSIHYTKMSSVCTFKYGTFMNTLSILPELSMYLLQGQNIKREIAPKLNTKTKNNELGEKNIHNLEKILKGNKANLDNKDKT</sequence>
<dbReference type="Gene3D" id="2.60.120.650">
    <property type="entry name" value="Cupin"/>
    <property type="match status" value="1"/>
</dbReference>
<feature type="domain" description="Cupin-like" evidence="1">
    <location>
        <begin position="107"/>
        <end position="250"/>
    </location>
</feature>